<name>A0ABR4Q9D6_9CEST</name>
<dbReference type="EMBL" id="JAKROA010000006">
    <property type="protein sequence ID" value="KAL5106272.1"/>
    <property type="molecule type" value="Genomic_DNA"/>
</dbReference>
<proteinExistence type="predicted"/>
<feature type="compositionally biased region" description="Basic and acidic residues" evidence="1">
    <location>
        <begin position="137"/>
        <end position="146"/>
    </location>
</feature>
<accession>A0ABR4Q9D6</accession>
<comment type="caution">
    <text evidence="2">The sequence shown here is derived from an EMBL/GenBank/DDBJ whole genome shotgun (WGS) entry which is preliminary data.</text>
</comment>
<evidence type="ECO:0000313" key="3">
    <source>
        <dbReference type="Proteomes" id="UP001651158"/>
    </source>
</evidence>
<dbReference type="Proteomes" id="UP001651158">
    <property type="component" value="Unassembled WGS sequence"/>
</dbReference>
<organism evidence="2 3">
    <name type="scientific">Taenia crassiceps</name>
    <dbReference type="NCBI Taxonomy" id="6207"/>
    <lineage>
        <taxon>Eukaryota</taxon>
        <taxon>Metazoa</taxon>
        <taxon>Spiralia</taxon>
        <taxon>Lophotrochozoa</taxon>
        <taxon>Platyhelminthes</taxon>
        <taxon>Cestoda</taxon>
        <taxon>Eucestoda</taxon>
        <taxon>Cyclophyllidea</taxon>
        <taxon>Taeniidae</taxon>
        <taxon>Taenia</taxon>
    </lineage>
</organism>
<sequence length="182" mass="19983">MIRVVRAFDLWSQEAAVVVDRDTISGHQNQLPSPHTHTHTHAFAFSSSPPCLFGSSYRPLARSLTRSFVRLLLSLSLSPSLWFCKQLHANVMNARTPLRLFIPSPDATARDGGGGADIVFAPSSPNTIWHQGVGAKSGEKRKGVGRRDRHRTAHRSMKGVDDASPKWSSLGTNSKRCGLPEF</sequence>
<feature type="compositionally biased region" description="Polar residues" evidence="1">
    <location>
        <begin position="166"/>
        <end position="175"/>
    </location>
</feature>
<evidence type="ECO:0000256" key="1">
    <source>
        <dbReference type="SAM" id="MobiDB-lite"/>
    </source>
</evidence>
<protein>
    <submittedName>
        <fullName evidence="2">Uncharacterized protein</fullName>
    </submittedName>
</protein>
<gene>
    <name evidence="2" type="ORF">TcWFU_006135</name>
</gene>
<feature type="compositionally biased region" description="Basic residues" evidence="1">
    <location>
        <begin position="147"/>
        <end position="157"/>
    </location>
</feature>
<keyword evidence="3" id="KW-1185">Reference proteome</keyword>
<evidence type="ECO:0000313" key="2">
    <source>
        <dbReference type="EMBL" id="KAL5106272.1"/>
    </source>
</evidence>
<reference evidence="2 3" key="1">
    <citation type="journal article" date="2022" name="Front. Cell. Infect. Microbiol.">
        <title>The Genomes of Two Strains of Taenia crassiceps the Animal Model for the Study of Human Cysticercosis.</title>
        <authorList>
            <person name="Bobes R.J."/>
            <person name="Estrada K."/>
            <person name="Rios-Valencia D.G."/>
            <person name="Calderon-Gallegos A."/>
            <person name="de la Torre P."/>
            <person name="Carrero J.C."/>
            <person name="Sanchez-Flores A."/>
            <person name="Laclette J.P."/>
        </authorList>
    </citation>
    <scope>NUCLEOTIDE SEQUENCE [LARGE SCALE GENOMIC DNA]</scope>
    <source>
        <strain evidence="2">WFUcys</strain>
    </source>
</reference>
<feature type="region of interest" description="Disordered" evidence="1">
    <location>
        <begin position="132"/>
        <end position="182"/>
    </location>
</feature>